<dbReference type="InterPro" id="IPR000160">
    <property type="entry name" value="GGDEF_dom"/>
</dbReference>
<dbReference type="EMBL" id="VICD02000327">
    <property type="protein sequence ID" value="KAB8162693.1"/>
    <property type="molecule type" value="Genomic_DNA"/>
</dbReference>
<comment type="caution">
    <text evidence="5">The sequence shown here is derived from an EMBL/GenBank/DDBJ whole genome shotgun (WGS) entry which is preliminary data.</text>
</comment>
<dbReference type="PANTHER" id="PTHR45138">
    <property type="entry name" value="REGULATORY COMPONENTS OF SENSORY TRANSDUCTION SYSTEM"/>
    <property type="match status" value="1"/>
</dbReference>
<dbReference type="PANTHER" id="PTHR45138:SF9">
    <property type="entry name" value="DIGUANYLATE CYCLASE DGCM-RELATED"/>
    <property type="match status" value="1"/>
</dbReference>
<evidence type="ECO:0000256" key="1">
    <source>
        <dbReference type="ARBA" id="ARBA00001946"/>
    </source>
</evidence>
<dbReference type="Gene3D" id="3.30.70.270">
    <property type="match status" value="1"/>
</dbReference>
<organism evidence="5 6">
    <name type="scientific">Marilutibacter maris</name>
    <dbReference type="NCBI Taxonomy" id="1605891"/>
    <lineage>
        <taxon>Bacteria</taxon>
        <taxon>Pseudomonadati</taxon>
        <taxon>Pseudomonadota</taxon>
        <taxon>Gammaproteobacteria</taxon>
        <taxon>Lysobacterales</taxon>
        <taxon>Lysobacteraceae</taxon>
        <taxon>Marilutibacter</taxon>
    </lineage>
</organism>
<evidence type="ECO:0000259" key="4">
    <source>
        <dbReference type="PROSITE" id="PS50887"/>
    </source>
</evidence>
<dbReference type="InterPro" id="IPR050469">
    <property type="entry name" value="Diguanylate_Cyclase"/>
</dbReference>
<dbReference type="AlphaFoldDB" id="A0A507ZRS0"/>
<dbReference type="SUPFAM" id="SSF55073">
    <property type="entry name" value="Nucleotide cyclase"/>
    <property type="match status" value="1"/>
</dbReference>
<dbReference type="PROSITE" id="PS50887">
    <property type="entry name" value="GGDEF"/>
    <property type="match status" value="1"/>
</dbReference>
<sequence length="319" mass="34474">MPLLFAVGWLRDLVVLGASARWTLLLRLALVLALLIAAWLIRASGFSRRTVVFGILYTLVFSVAIAATTAIEPARLSLTHVAVMLMAVILLPFALSRLAATGIIAALALPMCGLLWHLGAPLALWGAYGLFFGAGCAIGLTQRAAHLGASADIFMHRQRLLERLHRDSLTGTANRDGWEARAELMRRTHQRAGTPLSVVYFDLDHFKSINDRYGHARGDALLQEVSTVMRAQLRKYDLLARIGGEEFVALLPDLDAAAATGVAERIRRAVAAIDTPASVTISAGVTQVRDGEPLETTTDRADAALLAAKRLGRDRVEQA</sequence>
<dbReference type="GO" id="GO:1902201">
    <property type="term" value="P:negative regulation of bacterial-type flagellum-dependent cell motility"/>
    <property type="evidence" value="ECO:0007669"/>
    <property type="project" value="TreeGrafter"/>
</dbReference>
<dbReference type="EC" id="2.7.7.65" evidence="2"/>
<name>A0A507ZRS0_9GAMM</name>
<accession>A0A507ZRS0</accession>
<comment type="catalytic activity">
    <reaction evidence="3">
        <text>2 GTP = 3',3'-c-di-GMP + 2 diphosphate</text>
        <dbReference type="Rhea" id="RHEA:24898"/>
        <dbReference type="ChEBI" id="CHEBI:33019"/>
        <dbReference type="ChEBI" id="CHEBI:37565"/>
        <dbReference type="ChEBI" id="CHEBI:58805"/>
        <dbReference type="EC" id="2.7.7.65"/>
    </reaction>
</comment>
<dbReference type="GO" id="GO:0043709">
    <property type="term" value="P:cell adhesion involved in single-species biofilm formation"/>
    <property type="evidence" value="ECO:0007669"/>
    <property type="project" value="TreeGrafter"/>
</dbReference>
<reference evidence="5 6" key="1">
    <citation type="submission" date="2019-10" db="EMBL/GenBank/DDBJ databases">
        <title>Lysobacter alkalisoli sp. nov., isolated from saline-alkaline soil.</title>
        <authorList>
            <person name="Sun J.-Q."/>
        </authorList>
    </citation>
    <scope>NUCLEOTIDE SEQUENCE [LARGE SCALE GENOMIC DNA]</scope>
    <source>
        <strain evidence="5 6">KCTC 42381</strain>
    </source>
</reference>
<proteinExistence type="predicted"/>
<feature type="domain" description="GGDEF" evidence="4">
    <location>
        <begin position="194"/>
        <end position="319"/>
    </location>
</feature>
<evidence type="ECO:0000256" key="2">
    <source>
        <dbReference type="ARBA" id="ARBA00012528"/>
    </source>
</evidence>
<dbReference type="SMART" id="SM00267">
    <property type="entry name" value="GGDEF"/>
    <property type="match status" value="1"/>
</dbReference>
<dbReference type="CDD" id="cd01949">
    <property type="entry name" value="GGDEF"/>
    <property type="match status" value="1"/>
</dbReference>
<evidence type="ECO:0000313" key="6">
    <source>
        <dbReference type="Proteomes" id="UP000320431"/>
    </source>
</evidence>
<dbReference type="Proteomes" id="UP000320431">
    <property type="component" value="Unassembled WGS sequence"/>
</dbReference>
<dbReference type="GO" id="GO:0052621">
    <property type="term" value="F:diguanylate cyclase activity"/>
    <property type="evidence" value="ECO:0007669"/>
    <property type="project" value="UniProtKB-EC"/>
</dbReference>
<dbReference type="FunFam" id="3.30.70.270:FF:000001">
    <property type="entry name" value="Diguanylate cyclase domain protein"/>
    <property type="match status" value="1"/>
</dbReference>
<evidence type="ECO:0000256" key="3">
    <source>
        <dbReference type="ARBA" id="ARBA00034247"/>
    </source>
</evidence>
<protein>
    <recommendedName>
        <fullName evidence="2">diguanylate cyclase</fullName>
        <ecNumber evidence="2">2.7.7.65</ecNumber>
    </recommendedName>
</protein>
<dbReference type="GO" id="GO:0005886">
    <property type="term" value="C:plasma membrane"/>
    <property type="evidence" value="ECO:0007669"/>
    <property type="project" value="TreeGrafter"/>
</dbReference>
<comment type="cofactor">
    <cofactor evidence="1">
        <name>Mg(2+)</name>
        <dbReference type="ChEBI" id="CHEBI:18420"/>
    </cofactor>
</comment>
<dbReference type="InterPro" id="IPR043128">
    <property type="entry name" value="Rev_trsase/Diguanyl_cyclase"/>
</dbReference>
<dbReference type="Pfam" id="PF00990">
    <property type="entry name" value="GGDEF"/>
    <property type="match status" value="1"/>
</dbReference>
<evidence type="ECO:0000313" key="5">
    <source>
        <dbReference type="EMBL" id="KAB8162693.1"/>
    </source>
</evidence>
<dbReference type="NCBIfam" id="TIGR00254">
    <property type="entry name" value="GGDEF"/>
    <property type="match status" value="1"/>
</dbReference>
<dbReference type="InterPro" id="IPR029787">
    <property type="entry name" value="Nucleotide_cyclase"/>
</dbReference>
<gene>
    <name evidence="5" type="ORF">FKV24_018245</name>
</gene>